<dbReference type="Proteomes" id="UP000030392">
    <property type="component" value="Unassembled WGS sequence"/>
</dbReference>
<comment type="caution">
    <text evidence="1">The sequence shown here is derived from an EMBL/GenBank/DDBJ whole genome shotgun (WGS) entry which is preliminary data.</text>
</comment>
<dbReference type="AlphaFoldDB" id="A0A0A2C7P8"/>
<name>A0A0A2C7P8_PROMR</name>
<protein>
    <submittedName>
        <fullName evidence="1">Uncharacterized protein</fullName>
    </submittedName>
</protein>
<gene>
    <name evidence="1" type="ORF">EV03_0066</name>
</gene>
<reference evidence="2" key="1">
    <citation type="journal article" date="2014" name="Sci. Data">
        <title>Genomes of diverse isolates of the marine cyanobacterium Prochlorococcus.</title>
        <authorList>
            <person name="Biller S."/>
            <person name="Berube P."/>
            <person name="Thompson J."/>
            <person name="Kelly L."/>
            <person name="Roggensack S."/>
            <person name="Awad L."/>
            <person name="Roache-Johnson K."/>
            <person name="Ding H."/>
            <person name="Giovannoni S.J."/>
            <person name="Moore L.R."/>
            <person name="Chisholm S.W."/>
        </authorList>
    </citation>
    <scope>NUCLEOTIDE SEQUENCE [LARGE SCALE GENOMIC DNA]</scope>
    <source>
        <strain evidence="2">PAC1</strain>
    </source>
</reference>
<sequence length="51" mass="6030">MDCFFLDLSKEALRDRPLPESITTYSTDFCNLAQYPALTCIDFMFEPPYLW</sequence>
<evidence type="ECO:0000313" key="2">
    <source>
        <dbReference type="Proteomes" id="UP000030392"/>
    </source>
</evidence>
<organism evidence="1 2">
    <name type="scientific">Prochlorococcus marinus str. PAC1</name>
    <dbReference type="NCBI Taxonomy" id="59924"/>
    <lineage>
        <taxon>Bacteria</taxon>
        <taxon>Bacillati</taxon>
        <taxon>Cyanobacteriota</taxon>
        <taxon>Cyanophyceae</taxon>
        <taxon>Synechococcales</taxon>
        <taxon>Prochlorococcaceae</taxon>
        <taxon>Prochlorococcus</taxon>
    </lineage>
</organism>
<accession>A0A0A2C7P8</accession>
<proteinExistence type="predicted"/>
<dbReference type="EMBL" id="JNAX01000002">
    <property type="protein sequence ID" value="KGG22396.1"/>
    <property type="molecule type" value="Genomic_DNA"/>
</dbReference>
<evidence type="ECO:0000313" key="1">
    <source>
        <dbReference type="EMBL" id="KGG22396.1"/>
    </source>
</evidence>